<feature type="transmembrane region" description="Helical" evidence="1">
    <location>
        <begin position="752"/>
        <end position="770"/>
    </location>
</feature>
<feature type="transmembrane region" description="Helical" evidence="1">
    <location>
        <begin position="152"/>
        <end position="172"/>
    </location>
</feature>
<dbReference type="Pfam" id="PF09822">
    <property type="entry name" value="ABC_transp_aux"/>
    <property type="match status" value="1"/>
</dbReference>
<feature type="transmembrane region" description="Helical" evidence="1">
    <location>
        <begin position="236"/>
        <end position="256"/>
    </location>
</feature>
<dbReference type="PANTHER" id="PTHR43471">
    <property type="entry name" value="ABC TRANSPORTER PERMEASE"/>
    <property type="match status" value="1"/>
</dbReference>
<dbReference type="AlphaFoldDB" id="A0A327VNV1"/>
<feature type="transmembrane region" description="Helical" evidence="1">
    <location>
        <begin position="184"/>
        <end position="204"/>
    </location>
</feature>
<feature type="transmembrane region" description="Helical" evidence="1">
    <location>
        <begin position="61"/>
        <end position="87"/>
    </location>
</feature>
<evidence type="ECO:0000256" key="1">
    <source>
        <dbReference type="SAM" id="Phobius"/>
    </source>
</evidence>
<proteinExistence type="predicted"/>
<dbReference type="EMBL" id="QLMA01000008">
    <property type="protein sequence ID" value="RAJ76773.1"/>
    <property type="molecule type" value="Genomic_DNA"/>
</dbReference>
<dbReference type="InterPro" id="IPR019196">
    <property type="entry name" value="ABC_transp_unknown"/>
</dbReference>
<dbReference type="OrthoDB" id="609779at2"/>
<feature type="transmembrane region" description="Helical" evidence="1">
    <location>
        <begin position="122"/>
        <end position="146"/>
    </location>
</feature>
<feature type="domain" description="ABC-type uncharacterised transport system" evidence="2">
    <location>
        <begin position="505"/>
        <end position="706"/>
    </location>
</feature>
<sequence length="775" mass="87784">MKMIFKIARTELRNLFYSPVAWFLTIAFMVQCGVYYTSALYPVAKWQEVLLQNTPTFKDFGVAMTAGIFLAPDGIFMNVLQNLYLFVPLLTMGLISREINSGTIKLLYSSPVKIREIVLGKYLAVMIYNLLLVGVVGVFIVTGIINIHHADYGWLLSALLGFYLLVCAYTAVGLFMSSLTTYQIVSAIGSFIIIFILSRIGTLWQKYDLVRDLTYFLSLSGRTTKMLKGLITTKDLIYFILIVYMFVGFTLIKLKAGRESKPWYVKTGRYMLIAISVLVLGYFSSRPGYIGYWDTTANNNNTLHVNTQQVIKEMKDGPLEVTLYCNLFGGGVGRGLPENRNDYLWNLWEPYLRFKPDIKFNYVYYYDVPDSDSTLYITWGRKSYQEIAAKMCEGYEIKPSLFKPGAEVRKLIDLSPENYRMVMQLQYKGKTTFLRTFDDATFWPEEPQVGAAFKRLLQPVMPKELFLTGNLERDIYKKGEREYNYHSLSKDNRYSLINIGFDADTIAETQEIPEDVTTLVIADPKTALSEATMLHLKRYIDKGGNMFILGEPGKQQVLNPLLAQLGVKMMDGTLIELSKDEMPHMVKPYLTIQSLDLSGEPLLQLLKEGMKKGEDSLPLLMPGVAGLEWTNDSGYTVQPLLQTGFNRAWLKAGTLVTDSVPPVFNPADGDSKIPRYTTAVSLSRKLAQKEQRIIISADADFMSNLRQGGGFLSRTFYSWLDDGKFPIYTPRPKPQDTLLNIGTTGAGILKIVYVWVLPGLVLLLGTVLLIRRKRK</sequence>
<dbReference type="GO" id="GO:0140359">
    <property type="term" value="F:ABC-type transporter activity"/>
    <property type="evidence" value="ECO:0007669"/>
    <property type="project" value="InterPro"/>
</dbReference>
<dbReference type="Proteomes" id="UP000249819">
    <property type="component" value="Unassembled WGS sequence"/>
</dbReference>
<dbReference type="RefSeq" id="WP_111594473.1">
    <property type="nucleotide sequence ID" value="NZ_QLMA01000008.1"/>
</dbReference>
<keyword evidence="1" id="KW-0472">Membrane</keyword>
<comment type="caution">
    <text evidence="3">The sequence shown here is derived from an EMBL/GenBank/DDBJ whole genome shotgun (WGS) entry which is preliminary data.</text>
</comment>
<organism evidence="3 4">
    <name type="scientific">Chitinophaga dinghuensis</name>
    <dbReference type="NCBI Taxonomy" id="1539050"/>
    <lineage>
        <taxon>Bacteria</taxon>
        <taxon>Pseudomonadati</taxon>
        <taxon>Bacteroidota</taxon>
        <taxon>Chitinophagia</taxon>
        <taxon>Chitinophagales</taxon>
        <taxon>Chitinophagaceae</taxon>
        <taxon>Chitinophaga</taxon>
    </lineage>
</organism>
<evidence type="ECO:0000259" key="2">
    <source>
        <dbReference type="Pfam" id="PF09822"/>
    </source>
</evidence>
<reference evidence="3 4" key="1">
    <citation type="submission" date="2018-06" db="EMBL/GenBank/DDBJ databases">
        <title>Genomic Encyclopedia of Archaeal and Bacterial Type Strains, Phase II (KMG-II): from individual species to whole genera.</title>
        <authorList>
            <person name="Goeker M."/>
        </authorList>
    </citation>
    <scope>NUCLEOTIDE SEQUENCE [LARGE SCALE GENOMIC DNA]</scope>
    <source>
        <strain evidence="3 4">DSM 29821</strain>
    </source>
</reference>
<feature type="transmembrane region" description="Helical" evidence="1">
    <location>
        <begin position="268"/>
        <end position="285"/>
    </location>
</feature>
<keyword evidence="1" id="KW-0812">Transmembrane</keyword>
<protein>
    <submittedName>
        <fullName evidence="3">ABC-2 type transport system permease protein</fullName>
    </submittedName>
</protein>
<gene>
    <name evidence="3" type="ORF">CLV59_108294</name>
</gene>
<feature type="transmembrane region" description="Helical" evidence="1">
    <location>
        <begin position="20"/>
        <end position="41"/>
    </location>
</feature>
<evidence type="ECO:0000313" key="4">
    <source>
        <dbReference type="Proteomes" id="UP000249819"/>
    </source>
</evidence>
<dbReference type="Pfam" id="PF12679">
    <property type="entry name" value="ABC2_membrane_2"/>
    <property type="match status" value="1"/>
</dbReference>
<keyword evidence="1" id="KW-1133">Transmembrane helix</keyword>
<keyword evidence="4" id="KW-1185">Reference proteome</keyword>
<dbReference type="GO" id="GO:0005886">
    <property type="term" value="C:plasma membrane"/>
    <property type="evidence" value="ECO:0007669"/>
    <property type="project" value="UniProtKB-SubCell"/>
</dbReference>
<evidence type="ECO:0000313" key="3">
    <source>
        <dbReference type="EMBL" id="RAJ76773.1"/>
    </source>
</evidence>
<name>A0A327VNV1_9BACT</name>
<accession>A0A327VNV1</accession>